<dbReference type="InterPro" id="IPR003018">
    <property type="entry name" value="GAF"/>
</dbReference>
<feature type="domain" description="Bacterial type II secretion system protein E" evidence="4">
    <location>
        <begin position="585"/>
        <end position="599"/>
    </location>
</feature>
<keyword evidence="3" id="KW-0067">ATP-binding</keyword>
<dbReference type="RefSeq" id="WP_171090887.1">
    <property type="nucleotide sequence ID" value="NZ_CP053069.1"/>
</dbReference>
<dbReference type="PROSITE" id="PS00662">
    <property type="entry name" value="T2SP_E"/>
    <property type="match status" value="1"/>
</dbReference>
<dbReference type="Gene3D" id="3.40.50.300">
    <property type="entry name" value="P-loop containing nucleotide triphosphate hydrolases"/>
    <property type="match status" value="1"/>
</dbReference>
<gene>
    <name evidence="5" type="ORF">DSM104443_01462</name>
</gene>
<dbReference type="InterPro" id="IPR001482">
    <property type="entry name" value="T2SS/T4SS_dom"/>
</dbReference>
<evidence type="ECO:0000256" key="1">
    <source>
        <dbReference type="ARBA" id="ARBA00006611"/>
    </source>
</evidence>
<evidence type="ECO:0000313" key="5">
    <source>
        <dbReference type="EMBL" id="QJR10404.1"/>
    </source>
</evidence>
<dbReference type="PANTHER" id="PTHR30258">
    <property type="entry name" value="TYPE II SECRETION SYSTEM PROTEIN GSPE-RELATED"/>
    <property type="match status" value="1"/>
</dbReference>
<dbReference type="CDD" id="cd01129">
    <property type="entry name" value="PulE-GspE-like"/>
    <property type="match status" value="1"/>
</dbReference>
<comment type="similarity">
    <text evidence="1">Belongs to the GSP E family.</text>
</comment>
<dbReference type="SUPFAM" id="SSF52540">
    <property type="entry name" value="P-loop containing nucleoside triphosphate hydrolases"/>
    <property type="match status" value="1"/>
</dbReference>
<dbReference type="Gene3D" id="3.30.450.40">
    <property type="match status" value="1"/>
</dbReference>
<dbReference type="InterPro" id="IPR037257">
    <property type="entry name" value="T2SS_E_N_sf"/>
</dbReference>
<evidence type="ECO:0000313" key="6">
    <source>
        <dbReference type="Proteomes" id="UP000501534"/>
    </source>
</evidence>
<evidence type="ECO:0000256" key="2">
    <source>
        <dbReference type="ARBA" id="ARBA00022741"/>
    </source>
</evidence>
<dbReference type="GO" id="GO:0005524">
    <property type="term" value="F:ATP binding"/>
    <property type="evidence" value="ECO:0007669"/>
    <property type="project" value="UniProtKB-KW"/>
</dbReference>
<evidence type="ECO:0000259" key="4">
    <source>
        <dbReference type="PROSITE" id="PS00662"/>
    </source>
</evidence>
<keyword evidence="6" id="KW-1185">Reference proteome</keyword>
<dbReference type="PANTHER" id="PTHR30258:SF2">
    <property type="entry name" value="COMG OPERON PROTEIN 1"/>
    <property type="match status" value="1"/>
</dbReference>
<name>A0A6M4GVC0_9PROT</name>
<keyword evidence="2" id="KW-0547">Nucleotide-binding</keyword>
<organism evidence="5 6">
    <name type="scientific">Usitatibacter rugosus</name>
    <dbReference type="NCBI Taxonomy" id="2732067"/>
    <lineage>
        <taxon>Bacteria</taxon>
        <taxon>Pseudomonadati</taxon>
        <taxon>Pseudomonadota</taxon>
        <taxon>Betaproteobacteria</taxon>
        <taxon>Nitrosomonadales</taxon>
        <taxon>Usitatibacteraceae</taxon>
        <taxon>Usitatibacter</taxon>
    </lineage>
</organism>
<dbReference type="Pfam" id="PF01590">
    <property type="entry name" value="GAF"/>
    <property type="match status" value="1"/>
</dbReference>
<dbReference type="Pfam" id="PF05157">
    <property type="entry name" value="MshEN"/>
    <property type="match status" value="1"/>
</dbReference>
<dbReference type="KEGG" id="uru:DSM104443_01462"/>
<dbReference type="Pfam" id="PF00437">
    <property type="entry name" value="T2SSE"/>
    <property type="match status" value="1"/>
</dbReference>
<dbReference type="SUPFAM" id="SSF55781">
    <property type="entry name" value="GAF domain-like"/>
    <property type="match status" value="1"/>
</dbReference>
<dbReference type="Proteomes" id="UP000501534">
    <property type="component" value="Chromosome"/>
</dbReference>
<proteinExistence type="inferred from homology"/>
<evidence type="ECO:0000256" key="3">
    <source>
        <dbReference type="ARBA" id="ARBA00022840"/>
    </source>
</evidence>
<dbReference type="Gene3D" id="3.30.450.90">
    <property type="match status" value="1"/>
</dbReference>
<dbReference type="InterPro" id="IPR007831">
    <property type="entry name" value="T2SS_GspE_N"/>
</dbReference>
<dbReference type="InterPro" id="IPR029016">
    <property type="entry name" value="GAF-like_dom_sf"/>
</dbReference>
<dbReference type="SUPFAM" id="SSF160246">
    <property type="entry name" value="EspE N-terminal domain-like"/>
    <property type="match status" value="1"/>
</dbReference>
<sequence length="796" mass="87745">MSAVLEPKMQPAANVADMSAKLAFSKKIQVVTNRIHSTANIDEIILDVSRDICQLFEADRMTVYTISEDLSSIVSKVKTGLNSFKDIKLPISESSLAGYCALNKRHMNIKDVYDDAELKQFSPNLTFLKAVDQRTGYRSKQMLIAPILGGESGSELMGVLQLINNLSGQPFNALHDEGVAELAKTLAIAFRVRQQMPGSIQSKFEYLVVDNVIAAGELELATRTARRKNKNVEDILVDEFQVKPAAIGAALAKFFSCEYEPHKSDRIKPPDLLKNIKRDYCEGNHWLPLEDSKAGVVIMSTDPERVRNSKMVENVFPRSKVVYKVTTEKDFKLTLDLYFGAEMLGGGSNESIGDLLSSLDDEEDLVASGGVDDVSAAADNELVKLVNKIIVDAYHQGASDIHIEPMPGKGKVGIRFRKDGTLSNYIEVPAAYRSPLVTRLKIMCDLDISEKRKPQDGKIKFKKYGPLDIELRVATIPTAGGVEDIVMRILAAGEPIPLDKLGVLPLNMERLKGCISKPYGLFFVCGPTGSGKTTTLHSVLGHLNNVDTKIWTAEDPVEITQKGLRQCQTNPKAGFTFAVAMKSFLRADPDIIMVGEMRDKETTGMGIEASLTGHLVFATLHTNSAPESIIRLLDMGLDPFNFADALLGILAQRLAKRLCKCKEAYKPSADEVKHFLTEYCDELKNTEEFKKDVNAGYKKVFDRFQADYGFGKADYVLYKPKGCDACSGSGYKGRVGLHELMVGSDAVKKLIQEHARVAQLLTQALADGMLTLKMDGMEKVLQGVTDMFQVRTVCIK</sequence>
<accession>A0A6M4GVC0</accession>
<dbReference type="GO" id="GO:0005886">
    <property type="term" value="C:plasma membrane"/>
    <property type="evidence" value="ECO:0007669"/>
    <property type="project" value="TreeGrafter"/>
</dbReference>
<dbReference type="SMART" id="SM00065">
    <property type="entry name" value="GAF"/>
    <property type="match status" value="1"/>
</dbReference>
<dbReference type="InterPro" id="IPR027417">
    <property type="entry name" value="P-loop_NTPase"/>
</dbReference>
<dbReference type="AlphaFoldDB" id="A0A6M4GVC0"/>
<dbReference type="GO" id="GO:0016887">
    <property type="term" value="F:ATP hydrolysis activity"/>
    <property type="evidence" value="ECO:0007669"/>
    <property type="project" value="TreeGrafter"/>
</dbReference>
<reference evidence="5 6" key="1">
    <citation type="submission" date="2020-04" db="EMBL/GenBank/DDBJ databases">
        <title>Usitatibacter rugosus gen. nov., sp. nov. and Usitatibacter palustris sp. nov., novel members of Usitatibacteraceae fam. nov. within the order Nitrosomonadales isolated from soil.</title>
        <authorList>
            <person name="Huber K.J."/>
            <person name="Neumann-Schaal M."/>
            <person name="Geppert A."/>
            <person name="Luckner M."/>
            <person name="Wanner G."/>
            <person name="Overmann J."/>
        </authorList>
    </citation>
    <scope>NUCLEOTIDE SEQUENCE [LARGE SCALE GENOMIC DNA]</scope>
    <source>
        <strain evidence="5 6">0125_3</strain>
    </source>
</reference>
<protein>
    <recommendedName>
        <fullName evidence="4">Bacterial type II secretion system protein E domain-containing protein</fullName>
    </recommendedName>
</protein>
<dbReference type="EMBL" id="CP053069">
    <property type="protein sequence ID" value="QJR10404.1"/>
    <property type="molecule type" value="Genomic_DNA"/>
</dbReference>